<dbReference type="EMBL" id="CP030151">
    <property type="protein sequence ID" value="AWX74635.1"/>
    <property type="molecule type" value="Genomic_DNA"/>
</dbReference>
<dbReference type="GO" id="GO:0005886">
    <property type="term" value="C:plasma membrane"/>
    <property type="evidence" value="ECO:0007669"/>
    <property type="project" value="UniProtKB-SubCell"/>
</dbReference>
<feature type="region of interest" description="Disordered" evidence="7">
    <location>
        <begin position="632"/>
        <end position="667"/>
    </location>
</feature>
<feature type="transmembrane region" description="Helical" evidence="8">
    <location>
        <begin position="16"/>
        <end position="40"/>
    </location>
</feature>
<evidence type="ECO:0000256" key="3">
    <source>
        <dbReference type="ARBA" id="ARBA00022475"/>
    </source>
</evidence>
<dbReference type="RefSeq" id="WP_073982219.1">
    <property type="nucleotide sequence ID" value="NZ_CP026611.1"/>
</dbReference>
<evidence type="ECO:0000256" key="1">
    <source>
        <dbReference type="ARBA" id="ARBA00004651"/>
    </source>
</evidence>
<dbReference type="Pfam" id="PF02534">
    <property type="entry name" value="T4SS-DNA_transf"/>
    <property type="match status" value="1"/>
</dbReference>
<protein>
    <submittedName>
        <fullName evidence="9">Type IV secretory system conjugative DNA transfer family protein</fullName>
    </submittedName>
</protein>
<proteinExistence type="inferred from homology"/>
<geneLocation type="plasmid" evidence="10">
    <name>pdsyz</name>
</geneLocation>
<dbReference type="SUPFAM" id="SSF52540">
    <property type="entry name" value="P-loop containing nucleoside triphosphate hydrolases"/>
    <property type="match status" value="1"/>
</dbReference>
<dbReference type="Proteomes" id="UP000250069">
    <property type="component" value="Plasmid pdsyz"/>
</dbReference>
<keyword evidence="6 8" id="KW-0472">Membrane</keyword>
<evidence type="ECO:0000256" key="4">
    <source>
        <dbReference type="ARBA" id="ARBA00022692"/>
    </source>
</evidence>
<name>A0ABC8DFE1_BACVE</name>
<keyword evidence="9" id="KW-0614">Plasmid</keyword>
<dbReference type="CDD" id="cd01127">
    <property type="entry name" value="TrwB_TraG_TraD_VirD4"/>
    <property type="match status" value="1"/>
</dbReference>
<dbReference type="AlphaFoldDB" id="A0ABC8DFE1"/>
<evidence type="ECO:0000256" key="8">
    <source>
        <dbReference type="SAM" id="Phobius"/>
    </source>
</evidence>
<keyword evidence="3" id="KW-1003">Cell membrane</keyword>
<evidence type="ECO:0000256" key="5">
    <source>
        <dbReference type="ARBA" id="ARBA00022989"/>
    </source>
</evidence>
<comment type="similarity">
    <text evidence="2">Belongs to the VirD4/TraG family.</text>
</comment>
<organism evidence="9 10">
    <name type="scientific">Bacillus velezensis</name>
    <dbReference type="NCBI Taxonomy" id="492670"/>
    <lineage>
        <taxon>Bacteria</taxon>
        <taxon>Bacillati</taxon>
        <taxon>Bacillota</taxon>
        <taxon>Bacilli</taxon>
        <taxon>Bacillales</taxon>
        <taxon>Bacillaceae</taxon>
        <taxon>Bacillus</taxon>
        <taxon>Bacillus amyloliquefaciens group</taxon>
    </lineage>
</organism>
<keyword evidence="4 8" id="KW-0812">Transmembrane</keyword>
<dbReference type="NCBIfam" id="NF045973">
    <property type="entry name" value="conju_CD1115"/>
    <property type="match status" value="1"/>
</dbReference>
<evidence type="ECO:0000256" key="7">
    <source>
        <dbReference type="SAM" id="MobiDB-lite"/>
    </source>
</evidence>
<reference evidence="9 10" key="1">
    <citation type="submission" date="2018-06" db="EMBL/GenBank/DDBJ databases">
        <title>Complete Genome Sequence of Bacillus velezensis DSYZ, a Plant Growth-Promoting Rhizobacterium with Antifungal Activity.</title>
        <authorList>
            <person name="Du B."/>
            <person name="Ding Y."/>
            <person name="Liu K."/>
            <person name="Yao L."/>
            <person name="Wang C."/>
            <person name="Li H."/>
            <person name="Liu H."/>
        </authorList>
    </citation>
    <scope>NUCLEOTIDE SEQUENCE [LARGE SCALE GENOMIC DNA]</scope>
    <source>
        <strain evidence="9 10">DSYZ</strain>
        <plasmid evidence="10">pdsyz</plasmid>
    </source>
</reference>
<evidence type="ECO:0000256" key="6">
    <source>
        <dbReference type="ARBA" id="ARBA00023136"/>
    </source>
</evidence>
<dbReference type="PANTHER" id="PTHR37937:SF1">
    <property type="entry name" value="CONJUGATIVE TRANSFER: DNA TRANSPORT"/>
    <property type="match status" value="1"/>
</dbReference>
<dbReference type="InterPro" id="IPR051539">
    <property type="entry name" value="T4SS-coupling_protein"/>
</dbReference>
<dbReference type="PANTHER" id="PTHR37937">
    <property type="entry name" value="CONJUGATIVE TRANSFER: DNA TRANSPORT"/>
    <property type="match status" value="1"/>
</dbReference>
<accession>A0ABC8DFE1</accession>
<dbReference type="Gene3D" id="3.40.50.300">
    <property type="entry name" value="P-loop containing nucleotide triphosphate hydrolases"/>
    <property type="match status" value="2"/>
</dbReference>
<evidence type="ECO:0000313" key="10">
    <source>
        <dbReference type="Proteomes" id="UP000250069"/>
    </source>
</evidence>
<keyword evidence="5 8" id="KW-1133">Transmembrane helix</keyword>
<evidence type="ECO:0000313" key="9">
    <source>
        <dbReference type="EMBL" id="AWX74635.1"/>
    </source>
</evidence>
<dbReference type="InterPro" id="IPR027417">
    <property type="entry name" value="P-loop_NTPase"/>
</dbReference>
<gene>
    <name evidence="9" type="ORF">BVDSYZ_21565</name>
</gene>
<evidence type="ECO:0000256" key="2">
    <source>
        <dbReference type="ARBA" id="ARBA00008806"/>
    </source>
</evidence>
<comment type="subcellular location">
    <subcellularLocation>
        <location evidence="1">Cell membrane</location>
        <topology evidence="1">Multi-pass membrane protein</topology>
    </subcellularLocation>
</comment>
<dbReference type="InterPro" id="IPR003688">
    <property type="entry name" value="TraG/VirD4"/>
</dbReference>
<feature type="transmembrane region" description="Helical" evidence="8">
    <location>
        <begin position="78"/>
        <end position="97"/>
    </location>
</feature>
<sequence length="786" mass="90647">MHKEFKQWKKIFADKYFLIAFTLFCYAAVTCAANFLLHLFKQIPLMLSSFKTFDQSKLSSPFDSYSWKWFFEFEWDMGIIYGVLYIIASIFIVRQVYRFRIAFRDINKQTKGTARWTTIKEIQETYKAIKDDDIEYEGSAGMPIVHFNDHLYVDTNSTHTLVVASTQSGKTETYSYPYLDVIMRAKKKDSVVITDIKGDMLKNTHSEFEKHGYEVMCFNLLNPYWGMAYNPLELVKQAYMKGDFSKAQMLCNTLSYSLFHNDKSHADPMWENASIALVNALILAVCDLCIKNGQPENITMYTLTVMLNELGSNPDEDGYTRLDHFFGNLPPSHPAKLQYGTIQFSQGITRSGIYTGTMAKLKNYTYDTIARMTAQNDLNIEDLAYGEKPVALFIVYPDWDDSNYTIISTFLSQVNAVLSEKATLSKESTLPRKVRYLFEEVANIPPIEGLNRALAVGLSRGMLYTLVIQNVSQLRDVYGDDMATAIMGNLGNQIYIMSDEWEDAEKFSEKLGVTTIISADRQGGLMDVDKSYSEREEERPLMLPDELRRLKKGEWVVLRTKKRENLKRKRVVPYPIFASLDNETHMLHRYEYLMHRFNNEIALGDLGFHGNHETLDLESLLIEFEFNEPVEQKNKVKGKKRSDKKDADPEVPDYNEIPPPEEPIGIADESSEAMGSLFELVPSDNTNEEEFYEGPCLIDSSRNEVLEVSEEDAIMNSLEEVYETSTPISDAIKADQYVYIKFFAQKALTEDEYNYFESLTTIEQLRAFFRAPEKHELYEKIKKHIE</sequence>